<sequence length="424" mass="46036" precursor="true">MQSSDSIRRCERGLLFIAGLILLNGIAAVQLAGGSINLSYLAASVALCLAWFAAHNIVRSNKGCKGDPLLLPTVAVLVAIGLTIILRLKPQLFLMQTLWVAIGLVAFLVVCNLGRRLEEIAIYKYTLGMIGIVLLLATILFGVEVGGNKNWIVLGPVRFQPSEFAKLFIILFLASYLNERREVLAFATRHFGPLGIPQMRFIGPLVLVWGFAMLMLIFQRDLGSALLYFATTLIMVYLASGRISYIVIGVILFLAGAVICYYIFPHVRTRVDIWLNPWADPMGRAYQIVQSLFAFGAGGILGSGLTYGFPDSIPEVHTDFVFAAIAEEMGFVGVAAVLTTYQILIYRAFRIALKAISPLLTLVAGGLAVFLALQIFLIIGGVVKFVPLTGITLPFISYGGSSVVSNFMLVGLLFAVSEMRAVDA</sequence>
<name>A1HMW9_9FIRM</name>
<keyword evidence="8" id="KW-1185">Reference proteome</keyword>
<evidence type="ECO:0000256" key="6">
    <source>
        <dbReference type="SAM" id="Phobius"/>
    </source>
</evidence>
<feature type="transmembrane region" description="Helical" evidence="6">
    <location>
        <begin position="359"/>
        <end position="383"/>
    </location>
</feature>
<dbReference type="eggNOG" id="COG0772">
    <property type="taxonomic scope" value="Bacteria"/>
</dbReference>
<feature type="transmembrane region" description="Helical" evidence="6">
    <location>
        <begin position="329"/>
        <end position="347"/>
    </location>
</feature>
<evidence type="ECO:0000313" key="8">
    <source>
        <dbReference type="Proteomes" id="UP000005139"/>
    </source>
</evidence>
<dbReference type="GO" id="GO:0032153">
    <property type="term" value="C:cell division site"/>
    <property type="evidence" value="ECO:0007669"/>
    <property type="project" value="TreeGrafter"/>
</dbReference>
<keyword evidence="5 6" id="KW-0472">Membrane</keyword>
<dbReference type="GO" id="GO:0015648">
    <property type="term" value="F:lipid-linked peptidoglycan transporter activity"/>
    <property type="evidence" value="ECO:0007669"/>
    <property type="project" value="TreeGrafter"/>
</dbReference>
<evidence type="ECO:0000256" key="5">
    <source>
        <dbReference type="ARBA" id="ARBA00023136"/>
    </source>
</evidence>
<reference evidence="7 8" key="2">
    <citation type="submission" date="2007-01" db="EMBL/GenBank/DDBJ databases">
        <title>Sequencing of the draft genome and assembly of Thermosinus carboxydivorans Nor1.</title>
        <authorList>
            <consortium name="US DOE Joint Genome Institute (JGI-PGF)"/>
            <person name="Copeland A."/>
            <person name="Lucas S."/>
            <person name="Lapidus A."/>
            <person name="Barry K."/>
            <person name="Glavina del Rio T."/>
            <person name="Dalin E."/>
            <person name="Tice H."/>
            <person name="Bruce D."/>
            <person name="Pitluck S."/>
            <person name="Richardson P."/>
        </authorList>
    </citation>
    <scope>NUCLEOTIDE SEQUENCE [LARGE SCALE GENOMIC DNA]</scope>
    <source>
        <strain evidence="7 8">Nor1</strain>
    </source>
</reference>
<comment type="caution">
    <text evidence="7">The sequence shown here is derived from an EMBL/GenBank/DDBJ whole genome shotgun (WGS) entry which is preliminary data.</text>
</comment>
<dbReference type="Proteomes" id="UP000005139">
    <property type="component" value="Unassembled WGS sequence"/>
</dbReference>
<dbReference type="GO" id="GO:0005886">
    <property type="term" value="C:plasma membrane"/>
    <property type="evidence" value="ECO:0007669"/>
    <property type="project" value="TreeGrafter"/>
</dbReference>
<dbReference type="PANTHER" id="PTHR30474:SF3">
    <property type="entry name" value="PEPTIDOGLYCAN GLYCOSYLTRANSFERASE RODA"/>
    <property type="match status" value="1"/>
</dbReference>
<feature type="transmembrane region" description="Helical" evidence="6">
    <location>
        <begin position="243"/>
        <end position="264"/>
    </location>
</feature>
<keyword evidence="4 6" id="KW-1133">Transmembrane helix</keyword>
<dbReference type="GO" id="GO:0008360">
    <property type="term" value="P:regulation of cell shape"/>
    <property type="evidence" value="ECO:0007669"/>
    <property type="project" value="UniProtKB-KW"/>
</dbReference>
<feature type="transmembrane region" description="Helical" evidence="6">
    <location>
        <begin position="395"/>
        <end position="416"/>
    </location>
</feature>
<dbReference type="EMBL" id="AAWL01000002">
    <property type="protein sequence ID" value="EAX48601.1"/>
    <property type="molecule type" value="Genomic_DNA"/>
</dbReference>
<accession>A1HMW9</accession>
<comment type="subcellular location">
    <subcellularLocation>
        <location evidence="1">Membrane</location>
        <topology evidence="1">Multi-pass membrane protein</topology>
    </subcellularLocation>
</comment>
<evidence type="ECO:0000313" key="7">
    <source>
        <dbReference type="EMBL" id="EAX48601.1"/>
    </source>
</evidence>
<dbReference type="OrthoDB" id="9812661at2"/>
<evidence type="ECO:0000256" key="4">
    <source>
        <dbReference type="ARBA" id="ARBA00022989"/>
    </source>
</evidence>
<keyword evidence="3" id="KW-0133">Cell shape</keyword>
<feature type="transmembrane region" description="Helical" evidence="6">
    <location>
        <begin position="69"/>
        <end position="86"/>
    </location>
</feature>
<feature type="transmembrane region" description="Helical" evidence="6">
    <location>
        <begin position="285"/>
        <end position="309"/>
    </location>
</feature>
<feature type="transmembrane region" description="Helical" evidence="6">
    <location>
        <begin position="125"/>
        <end position="143"/>
    </location>
</feature>
<dbReference type="AlphaFoldDB" id="A1HMW9"/>
<feature type="transmembrane region" description="Helical" evidence="6">
    <location>
        <begin position="12"/>
        <end position="32"/>
    </location>
</feature>
<dbReference type="Pfam" id="PF01098">
    <property type="entry name" value="FTSW_RODA_SPOVE"/>
    <property type="match status" value="1"/>
</dbReference>
<dbReference type="GO" id="GO:0051301">
    <property type="term" value="P:cell division"/>
    <property type="evidence" value="ECO:0007669"/>
    <property type="project" value="InterPro"/>
</dbReference>
<evidence type="ECO:0000256" key="3">
    <source>
        <dbReference type="ARBA" id="ARBA00022960"/>
    </source>
</evidence>
<protein>
    <submittedName>
        <fullName evidence="7">Cell cycle protein</fullName>
    </submittedName>
</protein>
<feature type="transmembrane region" description="Helical" evidence="6">
    <location>
        <begin position="92"/>
        <end position="113"/>
    </location>
</feature>
<dbReference type="RefSeq" id="WP_007288372.1">
    <property type="nucleotide sequence ID" value="NZ_AAWL01000002.1"/>
</dbReference>
<organism evidence="7 8">
    <name type="scientific">Thermosinus carboxydivorans Nor1</name>
    <dbReference type="NCBI Taxonomy" id="401526"/>
    <lineage>
        <taxon>Bacteria</taxon>
        <taxon>Bacillati</taxon>
        <taxon>Bacillota</taxon>
        <taxon>Negativicutes</taxon>
        <taxon>Selenomonadales</taxon>
        <taxon>Sporomusaceae</taxon>
        <taxon>Thermosinus</taxon>
    </lineage>
</organism>
<dbReference type="PANTHER" id="PTHR30474">
    <property type="entry name" value="CELL CYCLE PROTEIN"/>
    <property type="match status" value="1"/>
</dbReference>
<gene>
    <name evidence="7" type="ORF">TcarDRAFT_2073</name>
</gene>
<feature type="transmembrane region" description="Helical" evidence="6">
    <location>
        <begin position="199"/>
        <end position="218"/>
    </location>
</feature>
<dbReference type="InterPro" id="IPR001182">
    <property type="entry name" value="FtsW/RodA"/>
</dbReference>
<evidence type="ECO:0000256" key="1">
    <source>
        <dbReference type="ARBA" id="ARBA00004141"/>
    </source>
</evidence>
<evidence type="ECO:0000256" key="2">
    <source>
        <dbReference type="ARBA" id="ARBA00022692"/>
    </source>
</evidence>
<feature type="transmembrane region" description="Helical" evidence="6">
    <location>
        <begin position="38"/>
        <end position="57"/>
    </location>
</feature>
<keyword evidence="2 6" id="KW-0812">Transmembrane</keyword>
<reference evidence="7 8" key="1">
    <citation type="submission" date="2007-01" db="EMBL/GenBank/DDBJ databases">
        <title>Annotation of the draft genome assembly of Thermosinus carboxydivorans Nor1.</title>
        <authorList>
            <consortium name="US DOE Joint Genome Institute (JGI-ORNL)"/>
            <person name="Larimer F."/>
            <person name="Land M."/>
            <person name="Hauser L."/>
        </authorList>
    </citation>
    <scope>NUCLEOTIDE SEQUENCE [LARGE SCALE GENOMIC DNA]</scope>
    <source>
        <strain evidence="7 8">Nor1</strain>
    </source>
</reference>
<proteinExistence type="predicted"/>